<comment type="caution">
    <text evidence="7">The sequence shown here is derived from an EMBL/GenBank/DDBJ whole genome shotgun (WGS) entry which is preliminary data.</text>
</comment>
<dbReference type="EMBL" id="JACHMW010000001">
    <property type="protein sequence ID" value="MBB5848542.1"/>
    <property type="molecule type" value="Genomic_DNA"/>
</dbReference>
<name>A0A7W9JIK4_9MICC</name>
<proteinExistence type="predicted"/>
<feature type="region of interest" description="Disordered" evidence="4">
    <location>
        <begin position="985"/>
        <end position="1008"/>
    </location>
</feature>
<keyword evidence="8" id="KW-1185">Reference proteome</keyword>
<feature type="binding site" evidence="3">
    <location>
        <begin position="517"/>
        <end position="524"/>
    </location>
    <ligand>
        <name>ATP</name>
        <dbReference type="ChEBI" id="CHEBI:30616"/>
    </ligand>
</feature>
<organism evidence="7 8">
    <name type="scientific">Micrococcus endophyticus</name>
    <dbReference type="NCBI Taxonomy" id="455343"/>
    <lineage>
        <taxon>Bacteria</taxon>
        <taxon>Bacillati</taxon>
        <taxon>Actinomycetota</taxon>
        <taxon>Actinomycetes</taxon>
        <taxon>Micrococcales</taxon>
        <taxon>Micrococcaceae</taxon>
        <taxon>Micrococcus</taxon>
    </lineage>
</organism>
<evidence type="ECO:0000256" key="2">
    <source>
        <dbReference type="ARBA" id="ARBA00022840"/>
    </source>
</evidence>
<evidence type="ECO:0000256" key="5">
    <source>
        <dbReference type="SAM" id="Phobius"/>
    </source>
</evidence>
<dbReference type="InterPro" id="IPR050206">
    <property type="entry name" value="FtsK/SpoIIIE/SftA"/>
</dbReference>
<dbReference type="PANTHER" id="PTHR22683:SF1">
    <property type="entry name" value="TYPE VII SECRETION SYSTEM PROTEIN ESSC"/>
    <property type="match status" value="1"/>
</dbReference>
<dbReference type="Pfam" id="PF01580">
    <property type="entry name" value="FtsK_SpoIIIE"/>
    <property type="match status" value="1"/>
</dbReference>
<dbReference type="PROSITE" id="PS50901">
    <property type="entry name" value="FTSK"/>
    <property type="match status" value="1"/>
</dbReference>
<evidence type="ECO:0000259" key="6">
    <source>
        <dbReference type="PROSITE" id="PS50901"/>
    </source>
</evidence>
<keyword evidence="5" id="KW-0812">Transmembrane</keyword>
<keyword evidence="5" id="KW-1133">Transmembrane helix</keyword>
<evidence type="ECO:0000256" key="3">
    <source>
        <dbReference type="PROSITE-ProRule" id="PRU00289"/>
    </source>
</evidence>
<evidence type="ECO:0000313" key="7">
    <source>
        <dbReference type="EMBL" id="MBB5848542.1"/>
    </source>
</evidence>
<evidence type="ECO:0000256" key="1">
    <source>
        <dbReference type="ARBA" id="ARBA00022741"/>
    </source>
</evidence>
<reference evidence="7 8" key="1">
    <citation type="submission" date="2020-08" db="EMBL/GenBank/DDBJ databases">
        <title>Sequencing the genomes of 1000 actinobacteria strains.</title>
        <authorList>
            <person name="Klenk H.-P."/>
        </authorList>
    </citation>
    <scope>NUCLEOTIDE SEQUENCE [LARGE SCALE GENOMIC DNA]</scope>
    <source>
        <strain evidence="7 8">DSM 17945</strain>
    </source>
</reference>
<gene>
    <name evidence="7" type="ORF">HDA33_001106</name>
</gene>
<dbReference type="SUPFAM" id="SSF52540">
    <property type="entry name" value="P-loop containing nucleoside triphosphate hydrolases"/>
    <property type="match status" value="1"/>
</dbReference>
<dbReference type="InterPro" id="IPR027417">
    <property type="entry name" value="P-loop_NTPase"/>
</dbReference>
<feature type="transmembrane region" description="Helical" evidence="5">
    <location>
        <begin position="201"/>
        <end position="219"/>
    </location>
</feature>
<dbReference type="GO" id="GO:0003677">
    <property type="term" value="F:DNA binding"/>
    <property type="evidence" value="ECO:0007669"/>
    <property type="project" value="InterPro"/>
</dbReference>
<keyword evidence="1 3" id="KW-0547">Nucleotide-binding</keyword>
<dbReference type="Proteomes" id="UP000567246">
    <property type="component" value="Unassembled WGS sequence"/>
</dbReference>
<accession>A0A7W9JIK4</accession>
<dbReference type="InterPro" id="IPR002543">
    <property type="entry name" value="FtsK_dom"/>
</dbReference>
<feature type="region of interest" description="Disordered" evidence="4">
    <location>
        <begin position="32"/>
        <end position="67"/>
    </location>
</feature>
<keyword evidence="2 3" id="KW-0067">ATP-binding</keyword>
<protein>
    <submittedName>
        <fullName evidence="7">S-DNA-T family DNA segregation ATPase FtsK/SpoIIIE</fullName>
    </submittedName>
</protein>
<dbReference type="AlphaFoldDB" id="A0A7W9JIK4"/>
<dbReference type="GO" id="GO:0005524">
    <property type="term" value="F:ATP binding"/>
    <property type="evidence" value="ECO:0007669"/>
    <property type="project" value="UniProtKB-UniRule"/>
</dbReference>
<evidence type="ECO:0000313" key="8">
    <source>
        <dbReference type="Proteomes" id="UP000567246"/>
    </source>
</evidence>
<dbReference type="Gene3D" id="3.40.50.300">
    <property type="entry name" value="P-loop containing nucleotide triphosphate hydrolases"/>
    <property type="match status" value="1"/>
</dbReference>
<dbReference type="RefSeq" id="WP_184171716.1">
    <property type="nucleotide sequence ID" value="NZ_BAABAG010000001.1"/>
</dbReference>
<keyword evidence="5" id="KW-0472">Membrane</keyword>
<feature type="domain" description="FtsK" evidence="6">
    <location>
        <begin position="497"/>
        <end position="687"/>
    </location>
</feature>
<sequence length="1008" mass="103950">MRWTVRILGGRTPETWRVSPLPRDPTLRDRAVRERAPGRSLRAVASGPGSVTYAPWGGAEPAPGPELSVVTERGPDGGRLAPLTGGGVSVGRGRARLLLDDPAAPSRPTRLRLAAAGLHVEGAVEGAPRLWDGRRPHRIGRTTLGLVRGPQPPLPPPSLPAPPCVDLGSPPAGQSLAIPLLTAAAPLVIGVALVLVMRNPIFLLFGLLSVAVALTMLGLQRRARMRHAALLAERAAAVTAHRASADLSPGDVARAVRARTPDRFGLTGAAEGPATLSWGLGMGALGLSRDDPDQAWVAAVTARREALTVPSPAARTVVLGPPREAAGVCRWVVFQLLRHAVAAGACLVVESGGSRRCWWAGGTGGALLVTAPADAALEAAWTAWTAGIGGAPGERTGAQPARIDFTGADCAPGETVVDLRGGMLTDPGQEQRITGLEADGIAPATIAGWAAELADDVVDLGLLPTDAGAGALFPPADVGTRDAVDALRVSLEAGSDGGPGALALDLAADGPHLLLAGTTGSGKSDLLLSLLLGVAAHHPAAEAAFLLLDFKGGASFGPLAALPHTMSLETNHVGAASLRALNAIRAELHRREALFAEAGVSDYPAFRRRHPEAALPRLVVAVDELRVLVDDHPDAAAVLQRLAATGRSLGFHLVLATQRATGAVGSDLRSNLGSTIALRTATEQESWDLVGTAAAARLDPRRPGSAILSTAGREPVPFRASRWAVDGGAPVWRRLGEAAEAPAAAPWEAVVAQLAERYAAGRWLTPPPVVTPALPERWVPDRTRRAGATALALLDDAAHGRHRPWRWAPGGGGRAAWIVEPAGGRAEALAAVLEVAVRGGAPVVVLDGTGEAAAIAAPEGVRLLRPDEEGAGEHAAACLRELAAAGGTAVLTGWTTWAGLRLGESYRTLEEDAQGWLGGREAAGLRVAAFGGRELATSRLLLHLPHRFYVPAGTSAEHRLVWPRLAEVEPLPGRAVHVSPDVPEPGLPCQLASPGARRSGAVDAASTL</sequence>
<dbReference type="PANTHER" id="PTHR22683">
    <property type="entry name" value="SPORULATION PROTEIN RELATED"/>
    <property type="match status" value="1"/>
</dbReference>
<evidence type="ECO:0000256" key="4">
    <source>
        <dbReference type="SAM" id="MobiDB-lite"/>
    </source>
</evidence>
<feature type="transmembrane region" description="Helical" evidence="5">
    <location>
        <begin position="176"/>
        <end position="195"/>
    </location>
</feature>